<feature type="domain" description="GGDEF" evidence="2">
    <location>
        <begin position="156"/>
        <end position="280"/>
    </location>
</feature>
<organism evidence="3 4">
    <name type="scientific">Paenibacillus herberti</name>
    <dbReference type="NCBI Taxonomy" id="1619309"/>
    <lineage>
        <taxon>Bacteria</taxon>
        <taxon>Bacillati</taxon>
        <taxon>Bacillota</taxon>
        <taxon>Bacilli</taxon>
        <taxon>Bacillales</taxon>
        <taxon>Paenibacillaceae</taxon>
        <taxon>Paenibacillus</taxon>
    </lineage>
</organism>
<dbReference type="InterPro" id="IPR043128">
    <property type="entry name" value="Rev_trsase/Diguanyl_cyclase"/>
</dbReference>
<feature type="transmembrane region" description="Helical" evidence="1">
    <location>
        <begin position="6"/>
        <end position="25"/>
    </location>
</feature>
<evidence type="ECO:0000256" key="1">
    <source>
        <dbReference type="SAM" id="Phobius"/>
    </source>
</evidence>
<dbReference type="PROSITE" id="PS50887">
    <property type="entry name" value="GGDEF"/>
    <property type="match status" value="1"/>
</dbReference>
<dbReference type="EMBL" id="NMUQ01000001">
    <property type="protein sequence ID" value="OXM16535.1"/>
    <property type="molecule type" value="Genomic_DNA"/>
</dbReference>
<dbReference type="NCBIfam" id="TIGR00254">
    <property type="entry name" value="GGDEF"/>
    <property type="match status" value="1"/>
</dbReference>
<dbReference type="SUPFAM" id="SSF55073">
    <property type="entry name" value="Nucleotide cyclase"/>
    <property type="match status" value="1"/>
</dbReference>
<evidence type="ECO:0000313" key="3">
    <source>
        <dbReference type="EMBL" id="OXM16535.1"/>
    </source>
</evidence>
<dbReference type="RefSeq" id="WP_089523619.1">
    <property type="nucleotide sequence ID" value="NZ_NMUQ01000001.1"/>
</dbReference>
<keyword evidence="4" id="KW-1185">Reference proteome</keyword>
<dbReference type="AlphaFoldDB" id="A0A229P3Q0"/>
<reference evidence="3 4" key="1">
    <citation type="submission" date="2017-07" db="EMBL/GenBank/DDBJ databases">
        <title>Paenibacillus herberti R33 genome sequencing and assembly.</title>
        <authorList>
            <person name="Su W."/>
        </authorList>
    </citation>
    <scope>NUCLEOTIDE SEQUENCE [LARGE SCALE GENOMIC DNA]</scope>
    <source>
        <strain evidence="3 4">R33</strain>
    </source>
</reference>
<keyword evidence="1" id="KW-0812">Transmembrane</keyword>
<comment type="caution">
    <text evidence="3">The sequence shown here is derived from an EMBL/GenBank/DDBJ whole genome shotgun (WGS) entry which is preliminary data.</text>
</comment>
<keyword evidence="1" id="KW-0472">Membrane</keyword>
<protein>
    <recommendedName>
        <fullName evidence="2">GGDEF domain-containing protein</fullName>
    </recommendedName>
</protein>
<evidence type="ECO:0000313" key="4">
    <source>
        <dbReference type="Proteomes" id="UP000215145"/>
    </source>
</evidence>
<evidence type="ECO:0000259" key="2">
    <source>
        <dbReference type="PROSITE" id="PS50887"/>
    </source>
</evidence>
<keyword evidence="1" id="KW-1133">Transmembrane helix</keyword>
<dbReference type="Gene3D" id="3.30.70.270">
    <property type="match status" value="1"/>
</dbReference>
<gene>
    <name evidence="3" type="ORF">CGZ75_07660</name>
</gene>
<dbReference type="InterPro" id="IPR000160">
    <property type="entry name" value="GGDEF_dom"/>
</dbReference>
<accession>A0A229P3Q0</accession>
<feature type="transmembrane region" description="Helical" evidence="1">
    <location>
        <begin position="37"/>
        <end position="68"/>
    </location>
</feature>
<dbReference type="Pfam" id="PF00990">
    <property type="entry name" value="GGDEF"/>
    <property type="match status" value="1"/>
</dbReference>
<dbReference type="Proteomes" id="UP000215145">
    <property type="component" value="Unassembled WGS sequence"/>
</dbReference>
<proteinExistence type="predicted"/>
<sequence>MEVKKLDIWIIVLAILTYGVVNWFVLLPKDNYLENTLLLSAMFAIAVLSYLTGLMIALCASAVCIFFYGSYVMYGSVMLGEGIESHVYYWLVLLPLIAVITAFIGNLIRTIQKENLRMRERYSDYVTIDENTGLENARVFYAVLGQYISLSKRYELPLSVMLVRLDYYDDIRGIVGNEAMKDVVAWIGKRLGESTRNEDSGYILEDGRTFALLLLGNPDGAHVVKNRIKENIYEYDLQRAAKVVTVRLDMRIGITAYDPEENPDALSLRRAAEKDMEFDV</sequence>
<dbReference type="OrthoDB" id="2157599at2"/>
<feature type="transmembrane region" description="Helical" evidence="1">
    <location>
        <begin position="88"/>
        <end position="108"/>
    </location>
</feature>
<dbReference type="InterPro" id="IPR029787">
    <property type="entry name" value="Nucleotide_cyclase"/>
</dbReference>
<dbReference type="SMART" id="SM00267">
    <property type="entry name" value="GGDEF"/>
    <property type="match status" value="1"/>
</dbReference>
<name>A0A229P3Q0_9BACL</name>